<dbReference type="InterPro" id="IPR001647">
    <property type="entry name" value="HTH_TetR"/>
</dbReference>
<dbReference type="RefSeq" id="WP_285567071.1">
    <property type="nucleotide sequence ID" value="NZ_BSTK01000001.1"/>
</dbReference>
<comment type="caution">
    <text evidence="4">The sequence shown here is derived from an EMBL/GenBank/DDBJ whole genome shotgun (WGS) entry which is preliminary data.</text>
</comment>
<dbReference type="PROSITE" id="PS50977">
    <property type="entry name" value="HTH_TETR_2"/>
    <property type="match status" value="1"/>
</dbReference>
<keyword evidence="5" id="KW-1185">Reference proteome</keyword>
<protein>
    <submittedName>
        <fullName evidence="4">TetR family transcriptional regulator</fullName>
    </submittedName>
</protein>
<evidence type="ECO:0000256" key="2">
    <source>
        <dbReference type="PROSITE-ProRule" id="PRU00335"/>
    </source>
</evidence>
<evidence type="ECO:0000259" key="3">
    <source>
        <dbReference type="PROSITE" id="PS50977"/>
    </source>
</evidence>
<gene>
    <name evidence="4" type="ORF">Airi02_009720</name>
</gene>
<evidence type="ECO:0000313" key="5">
    <source>
        <dbReference type="Proteomes" id="UP001165074"/>
    </source>
</evidence>
<dbReference type="PANTHER" id="PTHR30055">
    <property type="entry name" value="HTH-TYPE TRANSCRIPTIONAL REGULATOR RUTR"/>
    <property type="match status" value="1"/>
</dbReference>
<dbReference type="InterPro" id="IPR009057">
    <property type="entry name" value="Homeodomain-like_sf"/>
</dbReference>
<sequence>MTAVAERADAARNRAAVLDAADALYRRDDAGRVTLARIAEAAGVGKATVLRRFGSLEGVVEAVLAPRVTALRDAVTSGDPPLGPGAPAGEALHAYVDALFDFVLANRTLIRALEHSRPDAYYANPASRFWVEELTRRIHAAAPAADAGYLAHVVFTALRADVVDYLHADRRMSTERQRAGLHSLVTRAAG</sequence>
<feature type="domain" description="HTH tetR-type" evidence="3">
    <location>
        <begin position="11"/>
        <end position="71"/>
    </location>
</feature>
<evidence type="ECO:0000256" key="1">
    <source>
        <dbReference type="ARBA" id="ARBA00023125"/>
    </source>
</evidence>
<dbReference type="SUPFAM" id="SSF46689">
    <property type="entry name" value="Homeodomain-like"/>
    <property type="match status" value="1"/>
</dbReference>
<dbReference type="PANTHER" id="PTHR30055:SF209">
    <property type="entry name" value="POSSIBLE TRANSCRIPTIONAL REGULATORY PROTEIN (PROBABLY TETR-FAMILY)"/>
    <property type="match status" value="1"/>
</dbReference>
<dbReference type="AlphaFoldDB" id="A0A9W6RZQ4"/>
<dbReference type="Gene3D" id="1.10.357.10">
    <property type="entry name" value="Tetracycline Repressor, domain 2"/>
    <property type="match status" value="1"/>
</dbReference>
<reference evidence="4" key="1">
    <citation type="submission" date="2023-03" db="EMBL/GenBank/DDBJ databases">
        <title>Actinoallomurus iriomotensis NBRC 103684.</title>
        <authorList>
            <person name="Ichikawa N."/>
            <person name="Sato H."/>
            <person name="Tonouchi N."/>
        </authorList>
    </citation>
    <scope>NUCLEOTIDE SEQUENCE</scope>
    <source>
        <strain evidence="4">NBRC 103684</strain>
    </source>
</reference>
<accession>A0A9W6RZQ4</accession>
<dbReference type="GO" id="GO:0003700">
    <property type="term" value="F:DNA-binding transcription factor activity"/>
    <property type="evidence" value="ECO:0007669"/>
    <property type="project" value="TreeGrafter"/>
</dbReference>
<name>A0A9W6RZQ4_9ACTN</name>
<organism evidence="4 5">
    <name type="scientific">Actinoallomurus iriomotensis</name>
    <dbReference type="NCBI Taxonomy" id="478107"/>
    <lineage>
        <taxon>Bacteria</taxon>
        <taxon>Bacillati</taxon>
        <taxon>Actinomycetota</taxon>
        <taxon>Actinomycetes</taxon>
        <taxon>Streptosporangiales</taxon>
        <taxon>Thermomonosporaceae</taxon>
        <taxon>Actinoallomurus</taxon>
    </lineage>
</organism>
<proteinExistence type="predicted"/>
<dbReference type="InterPro" id="IPR050109">
    <property type="entry name" value="HTH-type_TetR-like_transc_reg"/>
</dbReference>
<dbReference type="Pfam" id="PF00440">
    <property type="entry name" value="TetR_N"/>
    <property type="match status" value="1"/>
</dbReference>
<dbReference type="Proteomes" id="UP001165074">
    <property type="component" value="Unassembled WGS sequence"/>
</dbReference>
<keyword evidence="1 2" id="KW-0238">DNA-binding</keyword>
<feature type="DNA-binding region" description="H-T-H motif" evidence="2">
    <location>
        <begin position="34"/>
        <end position="53"/>
    </location>
</feature>
<evidence type="ECO:0000313" key="4">
    <source>
        <dbReference type="EMBL" id="GLY83042.1"/>
    </source>
</evidence>
<dbReference type="EMBL" id="BSTK01000001">
    <property type="protein sequence ID" value="GLY83042.1"/>
    <property type="molecule type" value="Genomic_DNA"/>
</dbReference>
<dbReference type="GO" id="GO:0000976">
    <property type="term" value="F:transcription cis-regulatory region binding"/>
    <property type="evidence" value="ECO:0007669"/>
    <property type="project" value="TreeGrafter"/>
</dbReference>